<evidence type="ECO:0000259" key="6">
    <source>
        <dbReference type="PROSITE" id="PS50893"/>
    </source>
</evidence>
<dbReference type="PROSITE" id="PS00211">
    <property type="entry name" value="ABC_TRANSPORTER_1"/>
    <property type="match status" value="1"/>
</dbReference>
<dbReference type="PANTHER" id="PTHR43790:SF9">
    <property type="entry name" value="GALACTOFURANOSE TRANSPORTER ATP-BINDING PROTEIN YTFR"/>
    <property type="match status" value="1"/>
</dbReference>
<keyword evidence="4" id="KW-0547">Nucleotide-binding</keyword>
<dbReference type="InterPro" id="IPR003439">
    <property type="entry name" value="ABC_transporter-like_ATP-bd"/>
</dbReference>
<gene>
    <name evidence="7" type="ORF">QEZ52_23035</name>
</gene>
<keyword evidence="8" id="KW-1185">Reference proteome</keyword>
<evidence type="ECO:0000256" key="3">
    <source>
        <dbReference type="ARBA" id="ARBA00022737"/>
    </source>
</evidence>
<evidence type="ECO:0000256" key="4">
    <source>
        <dbReference type="ARBA" id="ARBA00022741"/>
    </source>
</evidence>
<protein>
    <submittedName>
        <fullName evidence="7">Sugar ABC transporter ATP-binding protein</fullName>
    </submittedName>
</protein>
<keyword evidence="7" id="KW-0614">Plasmid</keyword>
<organism evidence="7 8">
    <name type="scientific">Aliisedimentitalea scapharcae</name>
    <dbReference type="NCBI Taxonomy" id="1524259"/>
    <lineage>
        <taxon>Bacteria</taxon>
        <taxon>Pseudomonadati</taxon>
        <taxon>Pseudomonadota</taxon>
        <taxon>Alphaproteobacteria</taxon>
        <taxon>Rhodobacterales</taxon>
        <taxon>Roseobacteraceae</taxon>
        <taxon>Aliisedimentitalea</taxon>
    </lineage>
</organism>
<feature type="domain" description="ABC transporter" evidence="6">
    <location>
        <begin position="258"/>
        <end position="503"/>
    </location>
</feature>
<dbReference type="CDD" id="cd03215">
    <property type="entry name" value="ABC_Carb_Monos_II"/>
    <property type="match status" value="1"/>
</dbReference>
<name>A0ABZ2XZI5_9RHOB</name>
<dbReference type="Proteomes" id="UP001623232">
    <property type="component" value="Plasmid unnamed3"/>
</dbReference>
<evidence type="ECO:0000256" key="5">
    <source>
        <dbReference type="ARBA" id="ARBA00022840"/>
    </source>
</evidence>
<keyword evidence="5 7" id="KW-0067">ATP-binding</keyword>
<dbReference type="GO" id="GO:0005524">
    <property type="term" value="F:ATP binding"/>
    <property type="evidence" value="ECO:0007669"/>
    <property type="project" value="UniProtKB-KW"/>
</dbReference>
<reference evidence="7 8" key="1">
    <citation type="submission" date="2023-04" db="EMBL/GenBank/DDBJ databases">
        <title>Complete genome sequence of Alisedimentitalea scapharcae.</title>
        <authorList>
            <person name="Rong J.-C."/>
            <person name="Yi M.-L."/>
            <person name="Zhao Q."/>
        </authorList>
    </citation>
    <scope>NUCLEOTIDE SEQUENCE [LARGE SCALE GENOMIC DNA]</scope>
    <source>
        <strain evidence="7 8">KCTC 42119</strain>
        <plasmid evidence="7 8">unnamed3</plasmid>
    </source>
</reference>
<dbReference type="RefSeq" id="WP_343211408.1">
    <property type="nucleotide sequence ID" value="NZ_CP123587.1"/>
</dbReference>
<keyword evidence="2" id="KW-0762">Sugar transport</keyword>
<dbReference type="SMART" id="SM00382">
    <property type="entry name" value="AAA"/>
    <property type="match status" value="2"/>
</dbReference>
<dbReference type="InterPro" id="IPR003593">
    <property type="entry name" value="AAA+_ATPase"/>
</dbReference>
<sequence length="513" mass="55009">MDKERTKSAGVPVLSIEGLNKRFGGTKAVTDVSFTVSKGEIVALLGENGAGKSTLIKMLAGVYSADSGRFLFEGDKFDPRGSNPGVAFIHQDLGLIEWMTVAENIGLMQGSFERRFGLINWRLTRKRASEALALVSDTIDPDMRVQELTRTEKSLVAIARALARNAKLLVLDEPTASLPQSDVEMLHEVLCRLRETGVAMIYVSHRLDEVFAIGDRAVVLRDGFLVGDEPIGKLDGDSLIQLIIGRALEEVFVHPPAMENSPVALRLQELCTDDVGPVTFDLRRGEVLGLVGLRGAGQDAVGHALFGRSPIAKGRVELENGAPLKTSHPQQSIEQGICMVAGDRNAESIAQGLTIQENLFINPALTGRSNLSFRTPADEAREARSIGDAFDIRPNDPSAPIETLSGGNQQKVVMARWMSVGGSVLILEDPTAGVDVGSKADIYALLAKALEDGLAVLLISTDFEEVAALSHRACVFHDGQIVAEIPQEDLSITSLLNAASLDPASKEPSHAIA</sequence>
<dbReference type="InterPro" id="IPR017871">
    <property type="entry name" value="ABC_transporter-like_CS"/>
</dbReference>
<dbReference type="InterPro" id="IPR027417">
    <property type="entry name" value="P-loop_NTPase"/>
</dbReference>
<proteinExistence type="predicted"/>
<dbReference type="EMBL" id="CP123587">
    <property type="protein sequence ID" value="WZK91505.1"/>
    <property type="molecule type" value="Genomic_DNA"/>
</dbReference>
<keyword evidence="3" id="KW-0677">Repeat</keyword>
<dbReference type="Gene3D" id="3.40.50.300">
    <property type="entry name" value="P-loop containing nucleotide triphosphate hydrolases"/>
    <property type="match status" value="2"/>
</dbReference>
<accession>A0ABZ2XZI5</accession>
<dbReference type="Pfam" id="PF00005">
    <property type="entry name" value="ABC_tran"/>
    <property type="match status" value="2"/>
</dbReference>
<evidence type="ECO:0000256" key="2">
    <source>
        <dbReference type="ARBA" id="ARBA00022597"/>
    </source>
</evidence>
<geneLocation type="plasmid" evidence="7 8">
    <name>unnamed3</name>
</geneLocation>
<dbReference type="SUPFAM" id="SSF52540">
    <property type="entry name" value="P-loop containing nucleoside triphosphate hydrolases"/>
    <property type="match status" value="2"/>
</dbReference>
<dbReference type="PANTHER" id="PTHR43790">
    <property type="entry name" value="CARBOHYDRATE TRANSPORT ATP-BINDING PROTEIN MG119-RELATED"/>
    <property type="match status" value="1"/>
</dbReference>
<feature type="domain" description="ABC transporter" evidence="6">
    <location>
        <begin position="14"/>
        <end position="247"/>
    </location>
</feature>
<keyword evidence="1" id="KW-0813">Transport</keyword>
<evidence type="ECO:0000256" key="1">
    <source>
        <dbReference type="ARBA" id="ARBA00022448"/>
    </source>
</evidence>
<evidence type="ECO:0000313" key="7">
    <source>
        <dbReference type="EMBL" id="WZK91505.1"/>
    </source>
</evidence>
<dbReference type="CDD" id="cd03216">
    <property type="entry name" value="ABC_Carb_Monos_I"/>
    <property type="match status" value="1"/>
</dbReference>
<dbReference type="InterPro" id="IPR050107">
    <property type="entry name" value="ABC_carbohydrate_import_ATPase"/>
</dbReference>
<evidence type="ECO:0000313" key="8">
    <source>
        <dbReference type="Proteomes" id="UP001623232"/>
    </source>
</evidence>
<dbReference type="PROSITE" id="PS50893">
    <property type="entry name" value="ABC_TRANSPORTER_2"/>
    <property type="match status" value="2"/>
</dbReference>